<comment type="caution">
    <text evidence="2">The sequence shown here is derived from an EMBL/GenBank/DDBJ whole genome shotgun (WGS) entry which is preliminary data.</text>
</comment>
<evidence type="ECO:0000313" key="3">
    <source>
        <dbReference type="Proteomes" id="UP001437256"/>
    </source>
</evidence>
<evidence type="ECO:0000313" key="2">
    <source>
        <dbReference type="EMBL" id="KAL0063155.1"/>
    </source>
</evidence>
<feature type="compositionally biased region" description="Basic and acidic residues" evidence="1">
    <location>
        <begin position="75"/>
        <end position="84"/>
    </location>
</feature>
<sequence>MASEITFAPISSTESLPDFDRPILEFSSAQKSTHKERRRATRLSRTFSFLFYSQKENAGIVDSSPDRANIVKGTRSNEGKDGDTGHSSTSTWCALSQTSTLIRRSRTFSLITKTEASSTSTSTTTSPVISSPILPPTPPTMSTEAVHFTRLSRVLREQQEVENESAPEARKVRRFKSFSGFRSSKSREPEWSFDVRDSKCEEVNVVDYDHRAQVRSVRCRSTIMDGFEGEIELMY</sequence>
<gene>
    <name evidence="2" type="ORF">AAF712_009945</name>
</gene>
<proteinExistence type="predicted"/>
<feature type="compositionally biased region" description="Low complexity" evidence="1">
    <location>
        <begin position="118"/>
        <end position="132"/>
    </location>
</feature>
<dbReference type="EMBL" id="JBBXMP010000087">
    <property type="protein sequence ID" value="KAL0063155.1"/>
    <property type="molecule type" value="Genomic_DNA"/>
</dbReference>
<accession>A0ABR2ZPJ5</accession>
<evidence type="ECO:0000256" key="1">
    <source>
        <dbReference type="SAM" id="MobiDB-lite"/>
    </source>
</evidence>
<protein>
    <submittedName>
        <fullName evidence="2">Uncharacterized protein</fullName>
    </submittedName>
</protein>
<reference evidence="2 3" key="1">
    <citation type="submission" date="2024-05" db="EMBL/GenBank/DDBJ databases">
        <title>A draft genome resource for the thread blight pathogen Marasmius tenuissimus strain MS-2.</title>
        <authorList>
            <person name="Yulfo-Soto G.E."/>
            <person name="Baruah I.K."/>
            <person name="Amoako-Attah I."/>
            <person name="Bukari Y."/>
            <person name="Meinhardt L.W."/>
            <person name="Bailey B.A."/>
            <person name="Cohen S.P."/>
        </authorList>
    </citation>
    <scope>NUCLEOTIDE SEQUENCE [LARGE SCALE GENOMIC DNA]</scope>
    <source>
        <strain evidence="2 3">MS-2</strain>
    </source>
</reference>
<organism evidence="2 3">
    <name type="scientific">Marasmius tenuissimus</name>
    <dbReference type="NCBI Taxonomy" id="585030"/>
    <lineage>
        <taxon>Eukaryota</taxon>
        <taxon>Fungi</taxon>
        <taxon>Dikarya</taxon>
        <taxon>Basidiomycota</taxon>
        <taxon>Agaricomycotina</taxon>
        <taxon>Agaricomycetes</taxon>
        <taxon>Agaricomycetidae</taxon>
        <taxon>Agaricales</taxon>
        <taxon>Marasmiineae</taxon>
        <taxon>Marasmiaceae</taxon>
        <taxon>Marasmius</taxon>
    </lineage>
</organism>
<keyword evidence="3" id="KW-1185">Reference proteome</keyword>
<feature type="region of interest" description="Disordered" evidence="1">
    <location>
        <begin position="62"/>
        <end position="90"/>
    </location>
</feature>
<dbReference type="Proteomes" id="UP001437256">
    <property type="component" value="Unassembled WGS sequence"/>
</dbReference>
<name>A0ABR2ZPJ5_9AGAR</name>
<feature type="region of interest" description="Disordered" evidence="1">
    <location>
        <begin position="118"/>
        <end position="142"/>
    </location>
</feature>